<comment type="caution">
    <text evidence="1">The sequence shown here is derived from an EMBL/GenBank/DDBJ whole genome shotgun (WGS) entry which is preliminary data.</text>
</comment>
<keyword evidence="2" id="KW-1185">Reference proteome</keyword>
<accession>A0ACC6AFZ4</accession>
<proteinExistence type="predicted"/>
<dbReference type="Proteomes" id="UP001205486">
    <property type="component" value="Unassembled WGS sequence"/>
</dbReference>
<sequence length="151" mass="16415">MGSEFEQWHLDHIGLAMSTRRVILGNLGGGQYGLRVSLPGHDVVSGGELSFDSGWTDIVKMIQVGLASKTADFNFTDVIFPSPGYQPFAEVRYRSGLRVYDDYSPLATSVAPQGLGATILTDRLRLWPAPSSPVVAYDVIYAVFRVPVPAP</sequence>
<evidence type="ECO:0000313" key="1">
    <source>
        <dbReference type="EMBL" id="MCP1998775.1"/>
    </source>
</evidence>
<name>A0ACC6AFZ4_NITWI</name>
<gene>
    <name evidence="1" type="ORF">J2S34_001197</name>
</gene>
<protein>
    <submittedName>
        <fullName evidence="1">Uncharacterized protein</fullName>
    </submittedName>
</protein>
<dbReference type="EMBL" id="JALJZS010000001">
    <property type="protein sequence ID" value="MCP1998775.1"/>
    <property type="molecule type" value="Genomic_DNA"/>
</dbReference>
<evidence type="ECO:0000313" key="2">
    <source>
        <dbReference type="Proteomes" id="UP001205486"/>
    </source>
</evidence>
<organism evidence="1 2">
    <name type="scientific">Nitrobacter winogradskyi</name>
    <name type="common">Nitrobacter agilis</name>
    <dbReference type="NCBI Taxonomy" id="913"/>
    <lineage>
        <taxon>Bacteria</taxon>
        <taxon>Pseudomonadati</taxon>
        <taxon>Pseudomonadota</taxon>
        <taxon>Alphaproteobacteria</taxon>
        <taxon>Hyphomicrobiales</taxon>
        <taxon>Nitrobacteraceae</taxon>
        <taxon>Nitrobacter</taxon>
    </lineage>
</organism>
<reference evidence="1" key="1">
    <citation type="submission" date="2022-03" db="EMBL/GenBank/DDBJ databases">
        <title>Interactions between chemoautotrophic and heterotrophic bacteria.</title>
        <authorList>
            <person name="Santoro A."/>
        </authorList>
    </citation>
    <scope>NUCLEOTIDE SEQUENCE</scope>
    <source>
        <strain evidence="1">Nb-106</strain>
    </source>
</reference>